<dbReference type="Proteomes" id="UP000255036">
    <property type="component" value="Unassembled WGS sequence"/>
</dbReference>
<gene>
    <name evidence="3" type="ORF">DWV06_09885</name>
</gene>
<keyword evidence="3" id="KW-0482">Metalloprotease</keyword>
<dbReference type="OrthoDB" id="371054at2"/>
<evidence type="ECO:0000313" key="3">
    <source>
        <dbReference type="EMBL" id="RDU23355.1"/>
    </source>
</evidence>
<dbReference type="GO" id="GO:0008237">
    <property type="term" value="F:metallopeptidase activity"/>
    <property type="evidence" value="ECO:0007669"/>
    <property type="project" value="UniProtKB-KW"/>
</dbReference>
<keyword evidence="3" id="KW-0378">Hydrolase</keyword>
<keyword evidence="3" id="KW-0645">Protease</keyword>
<accession>A0A371AUV7</accession>
<dbReference type="EMBL" id="QRCT01000028">
    <property type="protein sequence ID" value="RDU23355.1"/>
    <property type="molecule type" value="Genomic_DNA"/>
</dbReference>
<reference evidence="3 4" key="1">
    <citation type="submission" date="2018-07" db="EMBL/GenBank/DDBJ databases">
        <title>Anaerosacharophilus polymeroproducens gen. nov. sp. nov., an anaerobic bacterium isolated from salt field.</title>
        <authorList>
            <person name="Kim W."/>
            <person name="Yang S.-H."/>
            <person name="Oh J."/>
            <person name="Lee J.-H."/>
            <person name="Kwon K.K."/>
        </authorList>
    </citation>
    <scope>NUCLEOTIDE SEQUENCE [LARGE SCALE GENOMIC DNA]</scope>
    <source>
        <strain evidence="3 4">MCWD5</strain>
    </source>
</reference>
<protein>
    <submittedName>
        <fullName evidence="3">CPBP family intramembrane metalloprotease</fullName>
    </submittedName>
</protein>
<dbReference type="AlphaFoldDB" id="A0A371AUV7"/>
<evidence type="ECO:0000313" key="4">
    <source>
        <dbReference type="Proteomes" id="UP000255036"/>
    </source>
</evidence>
<feature type="transmembrane region" description="Helical" evidence="1">
    <location>
        <begin position="207"/>
        <end position="226"/>
    </location>
</feature>
<feature type="transmembrane region" description="Helical" evidence="1">
    <location>
        <begin position="179"/>
        <end position="200"/>
    </location>
</feature>
<dbReference type="InterPro" id="IPR003675">
    <property type="entry name" value="Rce1/LyrA-like_dom"/>
</dbReference>
<keyword evidence="1" id="KW-0472">Membrane</keyword>
<dbReference type="PANTHER" id="PTHR36435:SF1">
    <property type="entry name" value="CAAX AMINO TERMINAL PROTEASE FAMILY PROTEIN"/>
    <property type="match status" value="1"/>
</dbReference>
<proteinExistence type="predicted"/>
<feature type="transmembrane region" description="Helical" evidence="1">
    <location>
        <begin position="246"/>
        <end position="263"/>
    </location>
</feature>
<feature type="transmembrane region" description="Helical" evidence="1">
    <location>
        <begin position="115"/>
        <end position="133"/>
    </location>
</feature>
<dbReference type="GO" id="GO:0004175">
    <property type="term" value="F:endopeptidase activity"/>
    <property type="evidence" value="ECO:0007669"/>
    <property type="project" value="UniProtKB-ARBA"/>
</dbReference>
<dbReference type="Pfam" id="PF02517">
    <property type="entry name" value="Rce1-like"/>
    <property type="match status" value="1"/>
</dbReference>
<name>A0A371AUV7_9FIRM</name>
<dbReference type="GO" id="GO:0006508">
    <property type="term" value="P:proteolysis"/>
    <property type="evidence" value="ECO:0007669"/>
    <property type="project" value="UniProtKB-KW"/>
</dbReference>
<feature type="transmembrane region" description="Helical" evidence="1">
    <location>
        <begin position="44"/>
        <end position="65"/>
    </location>
</feature>
<sequence>MNNNIKTTISKHPILFSLIIIFIFFVFTEIQLDRFLTRFTDAQSASYISGIFLQGFSSIVFVILLKYLGWISISGFTKPKEWKQLWLCWPLILLCIYVIWEFLKSSSKIDTSKPLIILLYLLVFLSTGFYEEILFRGLIMTLLIQKWGSTKKGIYLSVILSSLLFGTSHIINFMTGRALLLPTITQILYAIAFGVFFASCILRNHSIWPAILLHALFDICSDLSAITVNSSFGKVMTVNNTPEEALSSLILALPLLLYGLFILRKVQPCAPDLVC</sequence>
<dbReference type="PANTHER" id="PTHR36435">
    <property type="entry name" value="SLR1288 PROTEIN"/>
    <property type="match status" value="1"/>
</dbReference>
<keyword evidence="4" id="KW-1185">Reference proteome</keyword>
<evidence type="ECO:0000259" key="2">
    <source>
        <dbReference type="Pfam" id="PF02517"/>
    </source>
</evidence>
<dbReference type="GO" id="GO:0080120">
    <property type="term" value="P:CAAX-box protein maturation"/>
    <property type="evidence" value="ECO:0007669"/>
    <property type="project" value="UniProtKB-ARBA"/>
</dbReference>
<feature type="transmembrane region" description="Helical" evidence="1">
    <location>
        <begin position="12"/>
        <end position="32"/>
    </location>
</feature>
<feature type="transmembrane region" description="Helical" evidence="1">
    <location>
        <begin position="85"/>
        <end position="103"/>
    </location>
</feature>
<evidence type="ECO:0000256" key="1">
    <source>
        <dbReference type="SAM" id="Phobius"/>
    </source>
</evidence>
<dbReference type="RefSeq" id="WP_115482024.1">
    <property type="nucleotide sequence ID" value="NZ_QRCT01000028.1"/>
</dbReference>
<organism evidence="3 4">
    <name type="scientific">Anaerosacchariphilus polymeriproducens</name>
    <dbReference type="NCBI Taxonomy" id="1812858"/>
    <lineage>
        <taxon>Bacteria</taxon>
        <taxon>Bacillati</taxon>
        <taxon>Bacillota</taxon>
        <taxon>Clostridia</taxon>
        <taxon>Lachnospirales</taxon>
        <taxon>Lachnospiraceae</taxon>
        <taxon>Anaerosacchariphilus</taxon>
    </lineage>
</organism>
<feature type="domain" description="CAAX prenyl protease 2/Lysostaphin resistance protein A-like" evidence="2">
    <location>
        <begin position="115"/>
        <end position="219"/>
    </location>
</feature>
<keyword evidence="1" id="KW-0812">Transmembrane</keyword>
<dbReference type="InterPro" id="IPR052710">
    <property type="entry name" value="CAAX_protease"/>
</dbReference>
<comment type="caution">
    <text evidence="3">The sequence shown here is derived from an EMBL/GenBank/DDBJ whole genome shotgun (WGS) entry which is preliminary data.</text>
</comment>
<keyword evidence="1" id="KW-1133">Transmembrane helix</keyword>
<feature type="transmembrane region" description="Helical" evidence="1">
    <location>
        <begin position="154"/>
        <end position="173"/>
    </location>
</feature>